<accession>A0ABU3N8X3</accession>
<comment type="caution">
    <text evidence="1">The sequence shown here is derived from an EMBL/GenBank/DDBJ whole genome shotgun (WGS) entry which is preliminary data.</text>
</comment>
<name>A0ABU3N8X3_9SPHN</name>
<protein>
    <submittedName>
        <fullName evidence="1">Uncharacterized protein</fullName>
    </submittedName>
</protein>
<dbReference type="EMBL" id="JALMLT010000004">
    <property type="protein sequence ID" value="MDT8760247.1"/>
    <property type="molecule type" value="Genomic_DNA"/>
</dbReference>
<evidence type="ECO:0000313" key="1">
    <source>
        <dbReference type="EMBL" id="MDT8760247.1"/>
    </source>
</evidence>
<proteinExistence type="predicted"/>
<sequence>MSTLLATDPLAAPLRPERVNYATGVLLQAEDFRDEQTYHRGRLAMALRHIAGFGTIAGLRVRAPAADDNDLELRIEPGVALDRYGRLIELGEPYCIRLANWFAAQETAKLRTAVHRAPNVGFPAAVVADVFLSAKDCARGMTPSVASGPFDALDALVPARLAEEPQLELVLRAEADPIPSPTNHWPDAAASRDDKLSAVLGGWDTALSNADDEELDALAEQVAGTDLSAVLLARVAIPVQLAADAPSSVRPAIDPARPSVDNRIRPFIFLPGKWSGRAPAAGALVEP</sequence>
<organism evidence="1">
    <name type="scientific">Sphingomonas psychrotolerans</name>
    <dbReference type="NCBI Taxonomy" id="1327635"/>
    <lineage>
        <taxon>Bacteria</taxon>
        <taxon>Pseudomonadati</taxon>
        <taxon>Pseudomonadota</taxon>
        <taxon>Alphaproteobacteria</taxon>
        <taxon>Sphingomonadales</taxon>
        <taxon>Sphingomonadaceae</taxon>
        <taxon>Sphingomonas</taxon>
    </lineage>
</organism>
<reference evidence="1" key="1">
    <citation type="submission" date="2022-04" db="EMBL/GenBank/DDBJ databases">
        <title>Tomato heritable bacteria conferring resistance against bacterial wilt.</title>
        <authorList>
            <person name="Yin J."/>
        </authorList>
    </citation>
    <scope>NUCLEOTIDE SEQUENCE</scope>
    <source>
        <strain evidence="1">Cra20</strain>
    </source>
</reference>
<gene>
    <name evidence="1" type="ORF">MZO42_16220</name>
</gene>